<protein>
    <submittedName>
        <fullName evidence="2">Uncharacterized protein</fullName>
    </submittedName>
</protein>
<feature type="transmembrane region" description="Helical" evidence="1">
    <location>
        <begin position="147"/>
        <end position="171"/>
    </location>
</feature>
<evidence type="ECO:0000313" key="3">
    <source>
        <dbReference type="Proteomes" id="UP000603865"/>
    </source>
</evidence>
<gene>
    <name evidence="2" type="ORF">GCM10008957_55430</name>
</gene>
<comment type="caution">
    <text evidence="2">The sequence shown here is derived from an EMBL/GenBank/DDBJ whole genome shotgun (WGS) entry which is preliminary data.</text>
</comment>
<name>A0A918FIB5_9DEIO</name>
<proteinExistence type="predicted"/>
<reference evidence="2" key="1">
    <citation type="journal article" date="2014" name="Int. J. Syst. Evol. Microbiol.">
        <title>Complete genome sequence of Corynebacterium casei LMG S-19264T (=DSM 44701T), isolated from a smear-ripened cheese.</title>
        <authorList>
            <consortium name="US DOE Joint Genome Institute (JGI-PGF)"/>
            <person name="Walter F."/>
            <person name="Albersmeier A."/>
            <person name="Kalinowski J."/>
            <person name="Ruckert C."/>
        </authorList>
    </citation>
    <scope>NUCLEOTIDE SEQUENCE</scope>
    <source>
        <strain evidence="2">JCM 31311</strain>
    </source>
</reference>
<keyword evidence="1" id="KW-0472">Membrane</keyword>
<dbReference type="RefSeq" id="WP_189093763.1">
    <property type="nucleotide sequence ID" value="NZ_BMQL01000096.1"/>
</dbReference>
<organism evidence="2 3">
    <name type="scientific">Deinococcus ruber</name>
    <dbReference type="NCBI Taxonomy" id="1848197"/>
    <lineage>
        <taxon>Bacteria</taxon>
        <taxon>Thermotogati</taxon>
        <taxon>Deinococcota</taxon>
        <taxon>Deinococci</taxon>
        <taxon>Deinococcales</taxon>
        <taxon>Deinococcaceae</taxon>
        <taxon>Deinococcus</taxon>
    </lineage>
</organism>
<keyword evidence="1" id="KW-0812">Transmembrane</keyword>
<keyword evidence="3" id="KW-1185">Reference proteome</keyword>
<dbReference type="AlphaFoldDB" id="A0A918FIB5"/>
<feature type="transmembrane region" description="Helical" evidence="1">
    <location>
        <begin position="12"/>
        <end position="33"/>
    </location>
</feature>
<evidence type="ECO:0000313" key="2">
    <source>
        <dbReference type="EMBL" id="GGR39532.1"/>
    </source>
</evidence>
<evidence type="ECO:0000256" key="1">
    <source>
        <dbReference type="SAM" id="Phobius"/>
    </source>
</evidence>
<dbReference type="Proteomes" id="UP000603865">
    <property type="component" value="Unassembled WGS sequence"/>
</dbReference>
<keyword evidence="1" id="KW-1133">Transmembrane helix</keyword>
<sequence>MSARESLERQLLLGFVLPILAVVVVAVFSLSAFQAARQSAQTVTHTHEVIHHIQTLQTLEQQVLLTQTAAARAAFNQTWTRVFTLVQDNPPQQRRLQSWRDHLFLTALPRSVTGPLPDNVRLAQLLIATEDALLERRQAQVQQRVTWARWSIVIGLPLSAVLGATLAVLMLRRVRRLTVPLLAATTRVQAGSVSVFR</sequence>
<reference evidence="2" key="2">
    <citation type="submission" date="2020-09" db="EMBL/GenBank/DDBJ databases">
        <authorList>
            <person name="Sun Q."/>
            <person name="Ohkuma M."/>
        </authorList>
    </citation>
    <scope>NUCLEOTIDE SEQUENCE</scope>
    <source>
        <strain evidence="2">JCM 31311</strain>
    </source>
</reference>
<dbReference type="EMBL" id="BMQL01000096">
    <property type="protein sequence ID" value="GGR39532.1"/>
    <property type="molecule type" value="Genomic_DNA"/>
</dbReference>
<accession>A0A918FIB5</accession>